<feature type="transmembrane region" description="Helical" evidence="9">
    <location>
        <begin position="73"/>
        <end position="93"/>
    </location>
</feature>
<evidence type="ECO:0000256" key="7">
    <source>
        <dbReference type="ARBA" id="ARBA00023136"/>
    </source>
</evidence>
<evidence type="ECO:0000313" key="11">
    <source>
        <dbReference type="EMBL" id="MEQ2426211.1"/>
    </source>
</evidence>
<proteinExistence type="inferred from homology"/>
<feature type="transmembrane region" description="Helical" evidence="9">
    <location>
        <begin position="35"/>
        <end position="52"/>
    </location>
</feature>
<dbReference type="InterPro" id="IPR052180">
    <property type="entry name" value="NhaC_Na-H+_Antiporter"/>
</dbReference>
<evidence type="ECO:0000259" key="10">
    <source>
        <dbReference type="Pfam" id="PF03553"/>
    </source>
</evidence>
<keyword evidence="4" id="KW-1003">Cell membrane</keyword>
<evidence type="ECO:0000313" key="12">
    <source>
        <dbReference type="Proteomes" id="UP001454086"/>
    </source>
</evidence>
<dbReference type="EMBL" id="JBBMFM010000054">
    <property type="protein sequence ID" value="MEQ2426211.1"/>
    <property type="molecule type" value="Genomic_DNA"/>
</dbReference>
<gene>
    <name evidence="11" type="ORF">WMQ36_14640</name>
</gene>
<feature type="transmembrane region" description="Helical" evidence="9">
    <location>
        <begin position="195"/>
        <end position="213"/>
    </location>
</feature>
<keyword evidence="6 9" id="KW-1133">Transmembrane helix</keyword>
<feature type="domain" description="Na+/H+ antiporter NhaC-like C-terminal" evidence="10">
    <location>
        <begin position="238"/>
        <end position="421"/>
    </location>
</feature>
<comment type="caution">
    <text evidence="11">The sequence shown here is derived from an EMBL/GenBank/DDBJ whole genome shotgun (WGS) entry which is preliminary data.</text>
</comment>
<evidence type="ECO:0000256" key="9">
    <source>
        <dbReference type="SAM" id="Phobius"/>
    </source>
</evidence>
<feature type="transmembrane region" description="Helical" evidence="9">
    <location>
        <begin position="12"/>
        <end position="29"/>
    </location>
</feature>
<organism evidence="11 12">
    <name type="scientific">Enterocloster hominis</name>
    <name type="common">ex Hitch et al. 2024</name>
    <dbReference type="NCBI Taxonomy" id="1917870"/>
    <lineage>
        <taxon>Bacteria</taxon>
        <taxon>Bacillati</taxon>
        <taxon>Bacillota</taxon>
        <taxon>Clostridia</taxon>
        <taxon>Lachnospirales</taxon>
        <taxon>Lachnospiraceae</taxon>
        <taxon>Enterocloster</taxon>
    </lineage>
</organism>
<dbReference type="Pfam" id="PF03553">
    <property type="entry name" value="Na_H_antiporter"/>
    <property type="match status" value="2"/>
</dbReference>
<keyword evidence="12" id="KW-1185">Reference proteome</keyword>
<feature type="domain" description="Na+/H+ antiporter NhaC-like C-terminal" evidence="10">
    <location>
        <begin position="16"/>
        <end position="213"/>
    </location>
</feature>
<feature type="transmembrane region" description="Helical" evidence="9">
    <location>
        <begin position="281"/>
        <end position="305"/>
    </location>
</feature>
<evidence type="ECO:0000256" key="5">
    <source>
        <dbReference type="ARBA" id="ARBA00022692"/>
    </source>
</evidence>
<reference evidence="11 12" key="1">
    <citation type="submission" date="2024-03" db="EMBL/GenBank/DDBJ databases">
        <title>Human intestinal bacterial collection.</title>
        <authorList>
            <person name="Pauvert C."/>
            <person name="Hitch T.C.A."/>
            <person name="Clavel T."/>
        </authorList>
    </citation>
    <scope>NUCLEOTIDE SEQUENCE [LARGE SCALE GENOMIC DNA]</scope>
    <source>
        <strain evidence="11 12">CLA-SR-H021</strain>
    </source>
</reference>
<feature type="transmembrane region" description="Helical" evidence="9">
    <location>
        <begin position="402"/>
        <end position="422"/>
    </location>
</feature>
<dbReference type="Proteomes" id="UP001454086">
    <property type="component" value="Unassembled WGS sequence"/>
</dbReference>
<comment type="similarity">
    <text evidence="8">Belongs to the NhaC Na(+)/H(+) (TC 2.A.35) antiporter family.</text>
</comment>
<feature type="transmembrane region" description="Helical" evidence="9">
    <location>
        <begin position="326"/>
        <end position="348"/>
    </location>
</feature>
<accession>A0ABV1D907</accession>
<keyword evidence="2" id="KW-0813">Transport</keyword>
<feature type="transmembrane region" description="Helical" evidence="9">
    <location>
        <begin position="149"/>
        <end position="166"/>
    </location>
</feature>
<dbReference type="PANTHER" id="PTHR33451:SF5">
    <property type="entry name" value="NA+_H+ ANTIPORTER"/>
    <property type="match status" value="1"/>
</dbReference>
<dbReference type="PANTHER" id="PTHR33451">
    <property type="entry name" value="MALATE-2H(+)/NA(+)-LACTATE ANTIPORTER"/>
    <property type="match status" value="1"/>
</dbReference>
<comment type="subcellular location">
    <subcellularLocation>
        <location evidence="1">Cell membrane</location>
        <topology evidence="1">Multi-pass membrane protein</topology>
    </subcellularLocation>
</comment>
<evidence type="ECO:0000256" key="2">
    <source>
        <dbReference type="ARBA" id="ARBA00022448"/>
    </source>
</evidence>
<keyword evidence="5 9" id="KW-0812">Transmembrane</keyword>
<dbReference type="RefSeq" id="WP_040379480.1">
    <property type="nucleotide sequence ID" value="NZ_JBBMFM010000054.1"/>
</dbReference>
<evidence type="ECO:0000256" key="3">
    <source>
        <dbReference type="ARBA" id="ARBA00022449"/>
    </source>
</evidence>
<sequence>MGNTKEGRASALLPILVFLLIFLGSGFITGDFYSMPAIAAFLIALLVAFVQNRQLGFADKIRLAAEGVGDENIITMCLIFLAAGAFTGAVKAAGGVDSTVNLGLSILPSNVAVAGLFLIGCFISISMGTSVGTITALAPIAVGISQKTGFSMAVCAGAVVGGAMFGDNLSMISDTTIAAVKTQGCEMKDKFRENFLIVLPAAIVTILLFLVLGRDAAFQLKDELTYNIFRVLPYLVVLVGALAGVNVFIVLIAGTVLSLIAGVGTGAFGLGDMFTHVGEGIMGMYDITVISIIVACIVALVKEYGGIDFILSFIRKRINGERGGELGIAALALLVDMCTANNTVAIVMSGPIAKEISDDFGVTPRRSASLLDMFSSMGQGMIPYGAQLLAAATLTGLTPFEITPYCFYPILMGVSGLVFIFIKKRTRE</sequence>
<evidence type="ECO:0000256" key="8">
    <source>
        <dbReference type="ARBA" id="ARBA00038435"/>
    </source>
</evidence>
<dbReference type="InterPro" id="IPR018461">
    <property type="entry name" value="Na/H_Antiport_NhaC-like_C"/>
</dbReference>
<feature type="transmembrane region" description="Helical" evidence="9">
    <location>
        <begin position="234"/>
        <end position="261"/>
    </location>
</feature>
<name>A0ABV1D907_9FIRM</name>
<keyword evidence="7 9" id="KW-0472">Membrane</keyword>
<protein>
    <submittedName>
        <fullName evidence="11">Na+/H+ antiporter NhaC family protein</fullName>
    </submittedName>
</protein>
<feature type="transmembrane region" description="Helical" evidence="9">
    <location>
        <begin position="113"/>
        <end position="137"/>
    </location>
</feature>
<evidence type="ECO:0000256" key="4">
    <source>
        <dbReference type="ARBA" id="ARBA00022475"/>
    </source>
</evidence>
<keyword evidence="3" id="KW-0050">Antiport</keyword>
<evidence type="ECO:0000256" key="1">
    <source>
        <dbReference type="ARBA" id="ARBA00004651"/>
    </source>
</evidence>
<evidence type="ECO:0000256" key="6">
    <source>
        <dbReference type="ARBA" id="ARBA00022989"/>
    </source>
</evidence>